<reference evidence="1 2" key="1">
    <citation type="submission" date="2018-08" db="EMBL/GenBank/DDBJ databases">
        <title>Complete genome sequence of five Acinetobacter baumannii phages from Abidjan, Cote d'Ivoire.</title>
        <authorList>
            <person name="Essoh C."/>
            <person name="Vernadet J.-P."/>
            <person name="Vergnaud G."/>
            <person name="Resch G."/>
            <person name="Pourcel C."/>
        </authorList>
    </citation>
    <scope>NUCLEOTIDE SEQUENCE [LARGE SCALE GENOMIC DNA]</scope>
</reference>
<evidence type="ECO:0000313" key="2">
    <source>
        <dbReference type="Proteomes" id="UP000269940"/>
    </source>
</evidence>
<dbReference type="Pfam" id="PF21822">
    <property type="entry name" value="Phage_TAC_15"/>
    <property type="match status" value="1"/>
</dbReference>
<organism evidence="1 2">
    <name type="scientific">Acinetobacter phage vB_AbaM_B09_Aci05</name>
    <dbReference type="NCBI Taxonomy" id="2315458"/>
    <lineage>
        <taxon>Viruses</taxon>
        <taxon>Duplodnaviria</taxon>
        <taxon>Heunggongvirae</taxon>
        <taxon>Uroviricota</taxon>
        <taxon>Caudoviricetes</taxon>
        <taxon>Saclayvirus</taxon>
        <taxon>Saclayvirus Aci05</taxon>
    </lineage>
</organism>
<accession>A0A386KC81</accession>
<sequence>MNFGLNPKVRDFEGKDGQRVVNYDDGARIYSIKPFKGKKGTIAAAKLTKYVSESFGGVLVGVLDQIDGGTDVEKLDAVGFMISGILDGAFKSLDDPQLHEFYFSLFDEVYRDGQRIEYDDEFKLEQEYAIDLVRHIVTYNFKSVFQRLGIAALLKKKVSEE</sequence>
<proteinExistence type="predicted"/>
<evidence type="ECO:0000313" key="1">
    <source>
        <dbReference type="EMBL" id="AYD82372.1"/>
    </source>
</evidence>
<gene>
    <name evidence="1" type="ORF">Aci05_041</name>
</gene>
<dbReference type="InterPro" id="IPR049156">
    <property type="entry name" value="Phage_chap_TAC_15-like"/>
</dbReference>
<dbReference type="Proteomes" id="UP000269940">
    <property type="component" value="Segment"/>
</dbReference>
<dbReference type="EMBL" id="MH746814">
    <property type="protein sequence ID" value="AYD82372.1"/>
    <property type="molecule type" value="Genomic_DNA"/>
</dbReference>
<keyword evidence="2" id="KW-1185">Reference proteome</keyword>
<name>A0A386KC81_9CAUD</name>
<evidence type="ECO:0008006" key="3">
    <source>
        <dbReference type="Google" id="ProtNLM"/>
    </source>
</evidence>
<protein>
    <recommendedName>
        <fullName evidence="3">Tail assembly chaperone</fullName>
    </recommendedName>
</protein>